<dbReference type="SUPFAM" id="SSF51161">
    <property type="entry name" value="Trimeric LpxA-like enzymes"/>
    <property type="match status" value="1"/>
</dbReference>
<evidence type="ECO:0000256" key="4">
    <source>
        <dbReference type="ARBA" id="ARBA00023098"/>
    </source>
</evidence>
<comment type="pathway">
    <text evidence="6">Glycolipid biosynthesis; lipid IV(A) biosynthesis; lipid IV(A) from (3R)-3-hydroxytetradecanoyl-[acyl-carrier-protein] and UDP-N-acetyl-alpha-D-glucosamine: step 1/6.</text>
</comment>
<accession>A0A5B9DNK5</accession>
<dbReference type="InterPro" id="IPR011004">
    <property type="entry name" value="Trimer_LpxA-like_sf"/>
</dbReference>
<dbReference type="NCBIfam" id="NF003657">
    <property type="entry name" value="PRK05289.1"/>
    <property type="match status" value="1"/>
</dbReference>
<dbReference type="GO" id="GO:0005737">
    <property type="term" value="C:cytoplasm"/>
    <property type="evidence" value="ECO:0007669"/>
    <property type="project" value="UniProtKB-SubCell"/>
</dbReference>
<comment type="subunit">
    <text evidence="6">Homotrimer.</text>
</comment>
<dbReference type="PANTHER" id="PTHR43480">
    <property type="entry name" value="ACYL-[ACYL-CARRIER-PROTEIN]--UDP-N-ACETYLGLUCOSAMINE O-ACYLTRANSFERASE"/>
    <property type="match status" value="1"/>
</dbReference>
<comment type="catalytic activity">
    <reaction evidence="6">
        <text>a (3R)-hydroxyacyl-[ACP] + UDP-N-acetyl-alpha-D-glucosamine = a UDP-3-O-[(3R)-3-hydroxyacyl]-N-acetyl-alpha-D-glucosamine + holo-[ACP]</text>
        <dbReference type="Rhea" id="RHEA:67812"/>
        <dbReference type="Rhea" id="RHEA-COMP:9685"/>
        <dbReference type="Rhea" id="RHEA-COMP:9945"/>
        <dbReference type="ChEBI" id="CHEBI:57705"/>
        <dbReference type="ChEBI" id="CHEBI:64479"/>
        <dbReference type="ChEBI" id="CHEBI:78827"/>
        <dbReference type="ChEBI" id="CHEBI:173225"/>
        <dbReference type="EC" id="2.3.1.129"/>
    </reaction>
</comment>
<dbReference type="EMBL" id="CP041690">
    <property type="protein sequence ID" value="QEE20495.1"/>
    <property type="molecule type" value="Genomic_DNA"/>
</dbReference>
<proteinExistence type="inferred from homology"/>
<reference evidence="7 8" key="1">
    <citation type="journal article" date="2015" name="Int. J. Syst. Evol. Microbiol.">
        <title>Youhaiella tibetensis gen. nov., sp. nov., isolated from subsurface sediment.</title>
        <authorList>
            <person name="Wang Y.X."/>
            <person name="Huang F.Q."/>
            <person name="Nogi Y."/>
            <person name="Pang S.J."/>
            <person name="Wang P.K."/>
            <person name="Lv J."/>
        </authorList>
    </citation>
    <scope>NUCLEOTIDE SEQUENCE [LARGE SCALE GENOMIC DNA]</scope>
    <source>
        <strain evidence="8">fig4</strain>
    </source>
</reference>
<dbReference type="InterPro" id="IPR029098">
    <property type="entry name" value="Acetyltransf_C"/>
</dbReference>
<dbReference type="NCBIfam" id="TIGR01852">
    <property type="entry name" value="lipid_A_lpxA"/>
    <property type="match status" value="1"/>
</dbReference>
<dbReference type="GO" id="GO:0016020">
    <property type="term" value="C:membrane"/>
    <property type="evidence" value="ECO:0007669"/>
    <property type="project" value="GOC"/>
</dbReference>
<keyword evidence="6" id="KW-0677">Repeat</keyword>
<keyword evidence="8" id="KW-1185">Reference proteome</keyword>
<evidence type="ECO:0000256" key="2">
    <source>
        <dbReference type="ARBA" id="ARBA00022556"/>
    </source>
</evidence>
<dbReference type="UniPathway" id="UPA00359">
    <property type="reaction ID" value="UER00477"/>
</dbReference>
<comment type="function">
    <text evidence="6">Involved in the biosynthesis of lipid A, a phosphorylated glycolipid that anchors the lipopolysaccharide to the outer membrane of the cell.</text>
</comment>
<evidence type="ECO:0000256" key="1">
    <source>
        <dbReference type="ARBA" id="ARBA00022516"/>
    </source>
</evidence>
<gene>
    <name evidence="6 7" type="primary">lpxA</name>
    <name evidence="7" type="ORF">FNA67_10090</name>
</gene>
<dbReference type="InterPro" id="IPR037157">
    <property type="entry name" value="Acetyltransf_C_sf"/>
</dbReference>
<keyword evidence="4 6" id="KW-0443">Lipid metabolism</keyword>
<name>A0A5B9DNK5_9HYPH</name>
<dbReference type="InterPro" id="IPR010137">
    <property type="entry name" value="Lipid_A_LpxA"/>
</dbReference>
<evidence type="ECO:0000313" key="7">
    <source>
        <dbReference type="EMBL" id="QEE20495.1"/>
    </source>
</evidence>
<keyword evidence="5 6" id="KW-0012">Acyltransferase</keyword>
<dbReference type="Pfam" id="PF13720">
    <property type="entry name" value="Acetyltransf_11"/>
    <property type="match status" value="1"/>
</dbReference>
<protein>
    <recommendedName>
        <fullName evidence="6">Acyl-[acyl-carrier-protein]--UDP-N-acetylglucosamine O-acyltransferase</fullName>
        <shortName evidence="6">UDP-N-acetylglucosamine acyltransferase</shortName>
        <ecNumber evidence="6">2.3.1.129</ecNumber>
    </recommendedName>
</protein>
<dbReference type="AlphaFoldDB" id="A0A5B9DNK5"/>
<dbReference type="EC" id="2.3.1.129" evidence="6"/>
<comment type="subcellular location">
    <subcellularLocation>
        <location evidence="6">Cytoplasm</location>
    </subcellularLocation>
</comment>
<dbReference type="GO" id="GO:0008780">
    <property type="term" value="F:acyl-[acyl-carrier-protein]-UDP-N-acetylglucosamine O-acyltransferase activity"/>
    <property type="evidence" value="ECO:0007669"/>
    <property type="project" value="UniProtKB-UniRule"/>
</dbReference>
<dbReference type="Proteomes" id="UP000321062">
    <property type="component" value="Chromosome"/>
</dbReference>
<keyword evidence="3 6" id="KW-0808">Transferase</keyword>
<dbReference type="HAMAP" id="MF_00387">
    <property type="entry name" value="LpxA"/>
    <property type="match status" value="1"/>
</dbReference>
<keyword evidence="6" id="KW-0963">Cytoplasm</keyword>
<comment type="similarity">
    <text evidence="6">Belongs to the transferase hexapeptide repeat family. LpxA subfamily.</text>
</comment>
<evidence type="ECO:0000256" key="3">
    <source>
        <dbReference type="ARBA" id="ARBA00022679"/>
    </source>
</evidence>
<dbReference type="RefSeq" id="WP_147655943.1">
    <property type="nucleotide sequence ID" value="NZ_BMFM01000001.1"/>
</dbReference>
<dbReference type="OrthoDB" id="9807278at2"/>
<evidence type="ECO:0000313" key="8">
    <source>
        <dbReference type="Proteomes" id="UP000321062"/>
    </source>
</evidence>
<keyword evidence="1 6" id="KW-0444">Lipid biosynthesis</keyword>
<evidence type="ECO:0000256" key="6">
    <source>
        <dbReference type="HAMAP-Rule" id="MF_00387"/>
    </source>
</evidence>
<dbReference type="Gene3D" id="2.160.10.10">
    <property type="entry name" value="Hexapeptide repeat proteins"/>
    <property type="match status" value="1"/>
</dbReference>
<dbReference type="Gene3D" id="1.20.1180.10">
    <property type="entry name" value="Udp N-acetylglucosamine O-acyltransferase, C-terminal domain"/>
    <property type="match status" value="1"/>
</dbReference>
<dbReference type="PIRSF" id="PIRSF000456">
    <property type="entry name" value="UDP-GlcNAc_acltr"/>
    <property type="match status" value="1"/>
</dbReference>
<dbReference type="CDD" id="cd03351">
    <property type="entry name" value="LbH_UDP-GlcNAc_AT"/>
    <property type="match status" value="1"/>
</dbReference>
<dbReference type="InterPro" id="IPR001451">
    <property type="entry name" value="Hexapep"/>
</dbReference>
<dbReference type="PANTHER" id="PTHR43480:SF1">
    <property type="entry name" value="ACYL-[ACYL-CARRIER-PROTEIN]--UDP-N-ACETYLGLUCOSAMINE O-ACYLTRANSFERASE, MITOCHONDRIAL-RELATED"/>
    <property type="match status" value="1"/>
</dbReference>
<dbReference type="GO" id="GO:0009245">
    <property type="term" value="P:lipid A biosynthetic process"/>
    <property type="evidence" value="ECO:0007669"/>
    <property type="project" value="UniProtKB-UniRule"/>
</dbReference>
<evidence type="ECO:0000256" key="5">
    <source>
        <dbReference type="ARBA" id="ARBA00023315"/>
    </source>
</evidence>
<dbReference type="Pfam" id="PF00132">
    <property type="entry name" value="Hexapep"/>
    <property type="match status" value="1"/>
</dbReference>
<sequence>MAVPVHQPEGTTVIHPTAIVSPSAKIGVGVKIGPYCTVEDTVTLHDGVELVSHVAVAGHTDIGANSIIYPFASIGHPPQDLKYKGEPSRLVIGERTVIRENTTINPGTAGGGMETRIGDDCLIMASAHVAHDCKIGNHVIIANYVAIAGHCVVEDFVRFGGICGVHQFVRIGKHAFIGAQSMVDADVIPYGMAVGNRANLAGLNLVGLKRSGFEREAIHTLRAAYRMIFSSEGTLRERVDDAAEMFKAAPMVQDVVDFIAASADRPICLPRNGHHEE</sequence>
<dbReference type="KEGG" id="yti:FNA67_10090"/>
<organism evidence="7 8">
    <name type="scientific">Paradevosia tibetensis</name>
    <dbReference type="NCBI Taxonomy" id="1447062"/>
    <lineage>
        <taxon>Bacteria</taxon>
        <taxon>Pseudomonadati</taxon>
        <taxon>Pseudomonadota</taxon>
        <taxon>Alphaproteobacteria</taxon>
        <taxon>Hyphomicrobiales</taxon>
        <taxon>Devosiaceae</taxon>
        <taxon>Paradevosia</taxon>
    </lineage>
</organism>
<keyword evidence="2 6" id="KW-0441">Lipid A biosynthesis</keyword>